<keyword evidence="10" id="KW-1185">Reference proteome</keyword>
<dbReference type="Gene3D" id="3.90.470.20">
    <property type="entry name" value="4'-phosphopantetheinyl transferase domain"/>
    <property type="match status" value="1"/>
</dbReference>
<dbReference type="GO" id="GO:0000287">
    <property type="term" value="F:magnesium ion binding"/>
    <property type="evidence" value="ECO:0007669"/>
    <property type="project" value="InterPro"/>
</dbReference>
<dbReference type="Proteomes" id="UP001146120">
    <property type="component" value="Unassembled WGS sequence"/>
</dbReference>
<evidence type="ECO:0000256" key="5">
    <source>
        <dbReference type="ARBA" id="ARBA00022842"/>
    </source>
</evidence>
<accession>A0AAV2ZJR3</accession>
<dbReference type="InterPro" id="IPR002582">
    <property type="entry name" value="ACPS"/>
</dbReference>
<name>A0AAV2ZJR3_9STRA</name>
<reference evidence="9" key="2">
    <citation type="journal article" date="2023" name="Microbiol Resour">
        <title>Decontamination and Annotation of the Draft Genome Sequence of the Oomycete Lagenidium giganteum ARSEF 373.</title>
        <authorList>
            <person name="Morgan W.R."/>
            <person name="Tartar A."/>
        </authorList>
    </citation>
    <scope>NUCLEOTIDE SEQUENCE</scope>
    <source>
        <strain evidence="9">ARSEF 373</strain>
    </source>
</reference>
<gene>
    <name evidence="9" type="ORF">N0F65_004313</name>
</gene>
<dbReference type="HAMAP" id="MF_00101">
    <property type="entry name" value="AcpS"/>
    <property type="match status" value="1"/>
</dbReference>
<dbReference type="InterPro" id="IPR004568">
    <property type="entry name" value="Ppantetheine-prot_Trfase_dom"/>
</dbReference>
<organism evidence="9 10">
    <name type="scientific">Lagenidium giganteum</name>
    <dbReference type="NCBI Taxonomy" id="4803"/>
    <lineage>
        <taxon>Eukaryota</taxon>
        <taxon>Sar</taxon>
        <taxon>Stramenopiles</taxon>
        <taxon>Oomycota</taxon>
        <taxon>Peronosporomycetes</taxon>
        <taxon>Pythiales</taxon>
        <taxon>Pythiaceae</taxon>
    </lineage>
</organism>
<keyword evidence="4" id="KW-0276">Fatty acid metabolism</keyword>
<evidence type="ECO:0000256" key="6">
    <source>
        <dbReference type="ARBA" id="ARBA00023098"/>
    </source>
</evidence>
<keyword evidence="2" id="KW-0808">Transferase</keyword>
<evidence type="ECO:0000256" key="4">
    <source>
        <dbReference type="ARBA" id="ARBA00022832"/>
    </source>
</evidence>
<dbReference type="Pfam" id="PF01648">
    <property type="entry name" value="ACPS"/>
    <property type="match status" value="1"/>
</dbReference>
<comment type="caution">
    <text evidence="9">The sequence shown here is derived from an EMBL/GenBank/DDBJ whole genome shotgun (WGS) entry which is preliminary data.</text>
</comment>
<sequence length="154" mass="17588">MALCKIYGVGVDIAYIPRFVRTFDKFGDRFLQRAYHPEEVKEFYRKSAESRYVFLASRWAVKEATYKAFRQFRVQFPEIRVVRDKLRGDDSDDDTSSMAISHSTVAPRLVFSGETKALAAKLALAEPQVSLSHDGDYAIAHVIMEQEVKQSDGE</sequence>
<dbReference type="NCBIfam" id="TIGR00556">
    <property type="entry name" value="pantethn_trn"/>
    <property type="match status" value="1"/>
</dbReference>
<dbReference type="SUPFAM" id="SSF56214">
    <property type="entry name" value="4'-phosphopantetheinyl transferase"/>
    <property type="match status" value="1"/>
</dbReference>
<protein>
    <recommendedName>
        <fullName evidence="8">4'-phosphopantetheinyl transferase domain-containing protein</fullName>
    </recommendedName>
</protein>
<keyword evidence="7" id="KW-0275">Fatty acid biosynthesis</keyword>
<evidence type="ECO:0000313" key="9">
    <source>
        <dbReference type="EMBL" id="DBA04205.1"/>
    </source>
</evidence>
<dbReference type="AlphaFoldDB" id="A0AAV2ZJR3"/>
<proteinExistence type="inferred from homology"/>
<dbReference type="InterPro" id="IPR008278">
    <property type="entry name" value="4-PPantetheinyl_Trfase_dom"/>
</dbReference>
<feature type="domain" description="4'-phosphopantetheinyl transferase" evidence="8">
    <location>
        <begin position="8"/>
        <end position="83"/>
    </location>
</feature>
<evidence type="ECO:0000256" key="3">
    <source>
        <dbReference type="ARBA" id="ARBA00022723"/>
    </source>
</evidence>
<dbReference type="GO" id="GO:0006633">
    <property type="term" value="P:fatty acid biosynthetic process"/>
    <property type="evidence" value="ECO:0007669"/>
    <property type="project" value="UniProtKB-KW"/>
</dbReference>
<evidence type="ECO:0000256" key="1">
    <source>
        <dbReference type="ARBA" id="ARBA00022516"/>
    </source>
</evidence>
<keyword evidence="6" id="KW-0443">Lipid metabolism</keyword>
<keyword evidence="5" id="KW-0460">Magnesium</keyword>
<dbReference type="EMBL" id="DAKRPA010000011">
    <property type="protein sequence ID" value="DBA04205.1"/>
    <property type="molecule type" value="Genomic_DNA"/>
</dbReference>
<dbReference type="InterPro" id="IPR037143">
    <property type="entry name" value="4-PPantetheinyl_Trfase_dom_sf"/>
</dbReference>
<keyword evidence="3" id="KW-0479">Metal-binding</keyword>
<evidence type="ECO:0000256" key="7">
    <source>
        <dbReference type="ARBA" id="ARBA00023160"/>
    </source>
</evidence>
<evidence type="ECO:0000313" key="10">
    <source>
        <dbReference type="Proteomes" id="UP001146120"/>
    </source>
</evidence>
<evidence type="ECO:0000256" key="2">
    <source>
        <dbReference type="ARBA" id="ARBA00022679"/>
    </source>
</evidence>
<dbReference type="GO" id="GO:0008897">
    <property type="term" value="F:holo-[acyl-carrier-protein] synthase activity"/>
    <property type="evidence" value="ECO:0007669"/>
    <property type="project" value="InterPro"/>
</dbReference>
<keyword evidence="1" id="KW-0444">Lipid biosynthesis</keyword>
<evidence type="ECO:0000259" key="8">
    <source>
        <dbReference type="Pfam" id="PF01648"/>
    </source>
</evidence>
<reference evidence="9" key="1">
    <citation type="submission" date="2022-11" db="EMBL/GenBank/DDBJ databases">
        <authorList>
            <person name="Morgan W.R."/>
            <person name="Tartar A."/>
        </authorList>
    </citation>
    <scope>NUCLEOTIDE SEQUENCE</scope>
    <source>
        <strain evidence="9">ARSEF 373</strain>
    </source>
</reference>